<organism evidence="1 2">
    <name type="scientific">Candidatus Yanofskybacteria bacterium GW2011_GWE2_40_11</name>
    <dbReference type="NCBI Taxonomy" id="1619033"/>
    <lineage>
        <taxon>Bacteria</taxon>
        <taxon>Candidatus Yanofskyibacteriota</taxon>
    </lineage>
</organism>
<gene>
    <name evidence="1" type="ORF">UT75_C0008G0026</name>
</gene>
<proteinExistence type="predicted"/>
<dbReference type="AlphaFoldDB" id="A0A0G0QJG1"/>
<evidence type="ECO:0000313" key="2">
    <source>
        <dbReference type="Proteomes" id="UP000034072"/>
    </source>
</evidence>
<dbReference type="EMBL" id="LBXZ01000008">
    <property type="protein sequence ID" value="KKR40504.1"/>
    <property type="molecule type" value="Genomic_DNA"/>
</dbReference>
<reference evidence="1 2" key="1">
    <citation type="journal article" date="2015" name="Nature">
        <title>rRNA introns, odd ribosomes, and small enigmatic genomes across a large radiation of phyla.</title>
        <authorList>
            <person name="Brown C.T."/>
            <person name="Hug L.A."/>
            <person name="Thomas B.C."/>
            <person name="Sharon I."/>
            <person name="Castelle C.J."/>
            <person name="Singh A."/>
            <person name="Wilkins M.J."/>
            <person name="Williams K.H."/>
            <person name="Banfield J.F."/>
        </authorList>
    </citation>
    <scope>NUCLEOTIDE SEQUENCE [LARGE SCALE GENOMIC DNA]</scope>
</reference>
<evidence type="ECO:0000313" key="1">
    <source>
        <dbReference type="EMBL" id="KKR40504.1"/>
    </source>
</evidence>
<comment type="caution">
    <text evidence="1">The sequence shown here is derived from an EMBL/GenBank/DDBJ whole genome shotgun (WGS) entry which is preliminary data.</text>
</comment>
<name>A0A0G0QJG1_9BACT</name>
<sequence length="107" mass="12507">MDIKKLSKITKEIKSAYAELNRKKGRPVFKVKDYSDVFVGDVGDLVKFLGSYSRRPSKEILKKIEHELADCLWSVLVISDELGVDIEKEFLINMEYLKQKYFEKKSK</sequence>
<dbReference type="SUPFAM" id="SSF101386">
    <property type="entry name" value="all-alpha NTP pyrophosphatases"/>
    <property type="match status" value="1"/>
</dbReference>
<dbReference type="Proteomes" id="UP000034072">
    <property type="component" value="Unassembled WGS sequence"/>
</dbReference>
<dbReference type="Gene3D" id="1.10.287.1080">
    <property type="entry name" value="MazG-like"/>
    <property type="match status" value="1"/>
</dbReference>
<protein>
    <submittedName>
        <fullName evidence="1">Uncharacterized protein</fullName>
    </submittedName>
</protein>
<accession>A0A0G0QJG1</accession>